<evidence type="ECO:0000256" key="14">
    <source>
        <dbReference type="ARBA" id="ARBA00023316"/>
    </source>
</evidence>
<evidence type="ECO:0000256" key="2">
    <source>
        <dbReference type="ARBA" id="ARBA00003921"/>
    </source>
</evidence>
<keyword evidence="6 16" id="KW-0132">Cell division</keyword>
<dbReference type="EMBL" id="JAUSTN010000007">
    <property type="protein sequence ID" value="MDQ0275395.1"/>
    <property type="molecule type" value="Genomic_DNA"/>
</dbReference>
<evidence type="ECO:0000256" key="10">
    <source>
        <dbReference type="ARBA" id="ARBA00022960"/>
    </source>
</evidence>
<keyword evidence="13 16" id="KW-0131">Cell cycle</keyword>
<comment type="caution">
    <text evidence="18">The sequence shown here is derived from an EMBL/GenBank/DDBJ whole genome shotgun (WGS) entry which is preliminary data.</text>
</comment>
<dbReference type="Pfam" id="PF02873">
    <property type="entry name" value="MurB_C"/>
    <property type="match status" value="1"/>
</dbReference>
<dbReference type="InterPro" id="IPR036318">
    <property type="entry name" value="FAD-bd_PCMH-like_sf"/>
</dbReference>
<comment type="subcellular location">
    <subcellularLocation>
        <location evidence="3 16">Cytoplasm</location>
    </subcellularLocation>
</comment>
<gene>
    <name evidence="16" type="primary">murB</name>
    <name evidence="18" type="ORF">J2S72_001422</name>
</gene>
<feature type="active site" evidence="16">
    <location>
        <position position="166"/>
    </location>
</feature>
<dbReference type="HAMAP" id="MF_00037">
    <property type="entry name" value="MurB"/>
    <property type="match status" value="1"/>
</dbReference>
<evidence type="ECO:0000256" key="13">
    <source>
        <dbReference type="ARBA" id="ARBA00023306"/>
    </source>
</evidence>
<dbReference type="Gene3D" id="3.30.465.10">
    <property type="match status" value="1"/>
</dbReference>
<dbReference type="InterPro" id="IPR016167">
    <property type="entry name" value="FAD-bd_PCMH_sub1"/>
</dbReference>
<evidence type="ECO:0000256" key="11">
    <source>
        <dbReference type="ARBA" id="ARBA00022984"/>
    </source>
</evidence>
<keyword evidence="14 16" id="KW-0961">Cell wall biogenesis/degradation</keyword>
<organism evidence="18 19">
    <name type="scientific">Peptoniphilus koenoeneniae</name>
    <dbReference type="NCBI Taxonomy" id="507751"/>
    <lineage>
        <taxon>Bacteria</taxon>
        <taxon>Bacillati</taxon>
        <taxon>Bacillota</taxon>
        <taxon>Tissierellia</taxon>
        <taxon>Tissierellales</taxon>
        <taxon>Peptoniphilaceae</taxon>
        <taxon>Peptoniphilus</taxon>
    </lineage>
</organism>
<dbReference type="RefSeq" id="WP_023055770.1">
    <property type="nucleotide sequence ID" value="NZ_JAUSTN010000007.1"/>
</dbReference>
<keyword evidence="7 16" id="KW-0285">Flavoprotein</keyword>
<protein>
    <recommendedName>
        <fullName evidence="16">UDP-N-acetylenolpyruvoylglucosamine reductase</fullName>
        <ecNumber evidence="16">1.3.1.98</ecNumber>
    </recommendedName>
    <alternativeName>
        <fullName evidence="16">UDP-N-acetylmuramate dehydrogenase</fullName>
    </alternativeName>
</protein>
<proteinExistence type="inferred from homology"/>
<comment type="function">
    <text evidence="2 16">Cell wall formation.</text>
</comment>
<keyword evidence="10 16" id="KW-0133">Cell shape</keyword>
<comment type="similarity">
    <text evidence="16">Belongs to the MurB family.</text>
</comment>
<keyword evidence="12 16" id="KW-0560">Oxidoreductase</keyword>
<evidence type="ECO:0000313" key="18">
    <source>
        <dbReference type="EMBL" id="MDQ0275395.1"/>
    </source>
</evidence>
<feature type="active site" description="Proton donor" evidence="16">
    <location>
        <position position="216"/>
    </location>
</feature>
<evidence type="ECO:0000256" key="16">
    <source>
        <dbReference type="HAMAP-Rule" id="MF_00037"/>
    </source>
</evidence>
<evidence type="ECO:0000256" key="9">
    <source>
        <dbReference type="ARBA" id="ARBA00022857"/>
    </source>
</evidence>
<keyword evidence="11 16" id="KW-0573">Peptidoglycan synthesis</keyword>
<evidence type="ECO:0000256" key="3">
    <source>
        <dbReference type="ARBA" id="ARBA00004496"/>
    </source>
</evidence>
<comment type="catalytic activity">
    <reaction evidence="15 16">
        <text>UDP-N-acetyl-alpha-D-muramate + NADP(+) = UDP-N-acetyl-3-O-(1-carboxyvinyl)-alpha-D-glucosamine + NADPH + H(+)</text>
        <dbReference type="Rhea" id="RHEA:12248"/>
        <dbReference type="ChEBI" id="CHEBI:15378"/>
        <dbReference type="ChEBI" id="CHEBI:57783"/>
        <dbReference type="ChEBI" id="CHEBI:58349"/>
        <dbReference type="ChEBI" id="CHEBI:68483"/>
        <dbReference type="ChEBI" id="CHEBI:70757"/>
        <dbReference type="EC" id="1.3.1.98"/>
    </reaction>
</comment>
<evidence type="ECO:0000256" key="6">
    <source>
        <dbReference type="ARBA" id="ARBA00022618"/>
    </source>
</evidence>
<dbReference type="PANTHER" id="PTHR21071:SF4">
    <property type="entry name" value="UDP-N-ACETYLENOLPYRUVOYLGLUCOSAMINE REDUCTASE"/>
    <property type="match status" value="1"/>
</dbReference>
<keyword evidence="19" id="KW-1185">Reference proteome</keyword>
<dbReference type="Proteomes" id="UP001236559">
    <property type="component" value="Unassembled WGS sequence"/>
</dbReference>
<dbReference type="InterPro" id="IPR016166">
    <property type="entry name" value="FAD-bd_PCMH"/>
</dbReference>
<comment type="cofactor">
    <cofactor evidence="1 16">
        <name>FAD</name>
        <dbReference type="ChEBI" id="CHEBI:57692"/>
    </cofactor>
</comment>
<dbReference type="InterPro" id="IPR011601">
    <property type="entry name" value="MurB_C"/>
</dbReference>
<keyword evidence="5 16" id="KW-0963">Cytoplasm</keyword>
<comment type="pathway">
    <text evidence="4 16">Cell wall biogenesis; peptidoglycan biosynthesis.</text>
</comment>
<dbReference type="SUPFAM" id="SSF56176">
    <property type="entry name" value="FAD-binding/transporter-associated domain-like"/>
    <property type="match status" value="1"/>
</dbReference>
<evidence type="ECO:0000256" key="12">
    <source>
        <dbReference type="ARBA" id="ARBA00023002"/>
    </source>
</evidence>
<dbReference type="InterPro" id="IPR016169">
    <property type="entry name" value="FAD-bd_PCMH_sub2"/>
</dbReference>
<dbReference type="PROSITE" id="PS51387">
    <property type="entry name" value="FAD_PCMH"/>
    <property type="match status" value="1"/>
</dbReference>
<evidence type="ECO:0000256" key="7">
    <source>
        <dbReference type="ARBA" id="ARBA00022630"/>
    </source>
</evidence>
<evidence type="ECO:0000256" key="1">
    <source>
        <dbReference type="ARBA" id="ARBA00001974"/>
    </source>
</evidence>
<keyword evidence="8 16" id="KW-0274">FAD</keyword>
<dbReference type="Pfam" id="PF01565">
    <property type="entry name" value="FAD_binding_4"/>
    <property type="match status" value="1"/>
</dbReference>
<dbReference type="Gene3D" id="3.90.78.10">
    <property type="entry name" value="UDP-N-acetylenolpyruvoylglucosamine reductase, C-terminal domain"/>
    <property type="match status" value="1"/>
</dbReference>
<keyword evidence="9 16" id="KW-0521">NADP</keyword>
<dbReference type="GO" id="GO:0008762">
    <property type="term" value="F:UDP-N-acetylmuramate dehydrogenase activity"/>
    <property type="evidence" value="ECO:0007669"/>
    <property type="project" value="UniProtKB-EC"/>
</dbReference>
<feature type="domain" description="FAD-binding PCMH-type" evidence="17">
    <location>
        <begin position="21"/>
        <end position="187"/>
    </location>
</feature>
<evidence type="ECO:0000256" key="5">
    <source>
        <dbReference type="ARBA" id="ARBA00022490"/>
    </source>
</evidence>
<feature type="active site" evidence="16">
    <location>
        <position position="286"/>
    </location>
</feature>
<dbReference type="SUPFAM" id="SSF56194">
    <property type="entry name" value="Uridine diphospho-N-Acetylenolpyruvylglucosamine reductase, MurB, C-terminal domain"/>
    <property type="match status" value="1"/>
</dbReference>
<dbReference type="NCBIfam" id="NF010480">
    <property type="entry name" value="PRK13905.1"/>
    <property type="match status" value="1"/>
</dbReference>
<reference evidence="18 19" key="1">
    <citation type="submission" date="2023-07" db="EMBL/GenBank/DDBJ databases">
        <title>Genomic Encyclopedia of Type Strains, Phase IV (KMG-IV): sequencing the most valuable type-strain genomes for metagenomic binning, comparative biology and taxonomic classification.</title>
        <authorList>
            <person name="Goeker M."/>
        </authorList>
    </citation>
    <scope>NUCLEOTIDE SEQUENCE [LARGE SCALE GENOMIC DNA]</scope>
    <source>
        <strain evidence="18 19">DSM 22616</strain>
    </source>
</reference>
<evidence type="ECO:0000259" key="17">
    <source>
        <dbReference type="PROSITE" id="PS51387"/>
    </source>
</evidence>
<dbReference type="InterPro" id="IPR003170">
    <property type="entry name" value="MurB"/>
</dbReference>
<dbReference type="InterPro" id="IPR036635">
    <property type="entry name" value="MurB_C_sf"/>
</dbReference>
<evidence type="ECO:0000313" key="19">
    <source>
        <dbReference type="Proteomes" id="UP001236559"/>
    </source>
</evidence>
<evidence type="ECO:0000256" key="4">
    <source>
        <dbReference type="ARBA" id="ARBA00004752"/>
    </source>
</evidence>
<sequence length="293" mass="32559">MFEKFGKVLLNEGLYKYTSFGIGGPADILLFPKDENSLIEAIKTAKNEGIPITVLGNCTNVLIRDGGIRGLVIMLKNTFNEIKVKDNLISAEGGATLKKAAQIAYENSLSNMEFAHGIPGSIGGAMIMNAGAYEGEMKDIVKSVRLLTKDFKIIEVNNEDMDFVYRNSRALKNEEIVLSATFELKKGDKSLIKEKMEDFDNRRKSKQPLELRSCGSTFKRPQGYFAGKLIDDSGLRGFRYKNCGVSEKHCGFIVNYGDSSAKDILKVIEIVRKVVFDNFGVELERELKVIGVD</sequence>
<evidence type="ECO:0000256" key="15">
    <source>
        <dbReference type="ARBA" id="ARBA00048914"/>
    </source>
</evidence>
<dbReference type="EC" id="1.3.1.98" evidence="16"/>
<name>A0ABU0AVV3_9FIRM</name>
<dbReference type="InterPro" id="IPR006094">
    <property type="entry name" value="Oxid_FAD_bind_N"/>
</dbReference>
<dbReference type="Gene3D" id="3.30.43.10">
    <property type="entry name" value="Uridine Diphospho-n-acetylenolpyruvylglucosamine Reductase, domain 2"/>
    <property type="match status" value="1"/>
</dbReference>
<dbReference type="PANTHER" id="PTHR21071">
    <property type="entry name" value="UDP-N-ACETYLENOLPYRUVOYLGLUCOSAMINE REDUCTASE"/>
    <property type="match status" value="1"/>
</dbReference>
<accession>A0ABU0AVV3</accession>
<dbReference type="NCBIfam" id="TIGR00179">
    <property type="entry name" value="murB"/>
    <property type="match status" value="1"/>
</dbReference>
<evidence type="ECO:0000256" key="8">
    <source>
        <dbReference type="ARBA" id="ARBA00022827"/>
    </source>
</evidence>